<dbReference type="InterPro" id="IPR051677">
    <property type="entry name" value="AfsR-DnrI-RedD_regulator"/>
</dbReference>
<keyword evidence="3 5" id="KW-0238">DNA-binding</keyword>
<accession>A0A7X0C4W3</accession>
<dbReference type="InterPro" id="IPR001867">
    <property type="entry name" value="OmpR/PhoB-type_DNA-bd"/>
</dbReference>
<dbReference type="AlphaFoldDB" id="A0A7X0C4W3"/>
<dbReference type="InterPro" id="IPR011990">
    <property type="entry name" value="TPR-like_helical_dom_sf"/>
</dbReference>
<dbReference type="CDD" id="cd15831">
    <property type="entry name" value="BTAD"/>
    <property type="match status" value="1"/>
</dbReference>
<dbReference type="PROSITE" id="PS51755">
    <property type="entry name" value="OMPR_PHOB"/>
    <property type="match status" value="1"/>
</dbReference>
<keyword evidence="4" id="KW-0804">Transcription</keyword>
<dbReference type="GO" id="GO:0000160">
    <property type="term" value="P:phosphorelay signal transduction system"/>
    <property type="evidence" value="ECO:0007669"/>
    <property type="project" value="InterPro"/>
</dbReference>
<evidence type="ECO:0000313" key="8">
    <source>
        <dbReference type="Proteomes" id="UP000583800"/>
    </source>
</evidence>
<dbReference type="RefSeq" id="WP_185085158.1">
    <property type="nucleotide sequence ID" value="NZ_JACHJB010000002.1"/>
</dbReference>
<dbReference type="GO" id="GO:0006355">
    <property type="term" value="P:regulation of DNA-templated transcription"/>
    <property type="evidence" value="ECO:0007669"/>
    <property type="project" value="InterPro"/>
</dbReference>
<keyword evidence="8" id="KW-1185">Reference proteome</keyword>
<evidence type="ECO:0000256" key="1">
    <source>
        <dbReference type="ARBA" id="ARBA00005820"/>
    </source>
</evidence>
<dbReference type="SUPFAM" id="SSF48452">
    <property type="entry name" value="TPR-like"/>
    <property type="match status" value="1"/>
</dbReference>
<dbReference type="Pfam" id="PF00486">
    <property type="entry name" value="Trans_reg_C"/>
    <property type="match status" value="1"/>
</dbReference>
<evidence type="ECO:0000313" key="7">
    <source>
        <dbReference type="EMBL" id="MBB6347156.1"/>
    </source>
</evidence>
<evidence type="ECO:0000256" key="5">
    <source>
        <dbReference type="PROSITE-ProRule" id="PRU01091"/>
    </source>
</evidence>
<dbReference type="InterPro" id="IPR036388">
    <property type="entry name" value="WH-like_DNA-bd_sf"/>
</dbReference>
<dbReference type="Gene3D" id="1.25.40.10">
    <property type="entry name" value="Tetratricopeptide repeat domain"/>
    <property type="match status" value="1"/>
</dbReference>
<feature type="DNA-binding region" description="OmpR/PhoB-type" evidence="5">
    <location>
        <begin position="1"/>
        <end position="96"/>
    </location>
</feature>
<sequence>MQFRLLGPVEATVEGRVLDLGHAKQRCVLAVLLSEAGQMVSIEHLVDRLWDQNPPSEARNTLYTYITRLRRVLRSVHAASYGIELIRRSSGYALEVPGDAVDLHRFRRLVGQAHASTGEQEMGALLGDALHLWKQQALAGLSGAWVVGMRARPDQERVNAALAYHDVQMRLGRAEQILPGLRETVAAEPLNEPLTAQLMTALSQCGRRPEALQLYESARQRLAERLLYS</sequence>
<dbReference type="PANTHER" id="PTHR35807:SF1">
    <property type="entry name" value="TRANSCRIPTIONAL REGULATOR REDD"/>
    <property type="match status" value="1"/>
</dbReference>
<gene>
    <name evidence="7" type="ORF">FHU36_003701</name>
</gene>
<dbReference type="Pfam" id="PF03704">
    <property type="entry name" value="BTAD"/>
    <property type="match status" value="1"/>
</dbReference>
<dbReference type="InterPro" id="IPR016032">
    <property type="entry name" value="Sig_transdc_resp-reg_C-effctor"/>
</dbReference>
<feature type="domain" description="OmpR/PhoB-type" evidence="6">
    <location>
        <begin position="1"/>
        <end position="96"/>
    </location>
</feature>
<dbReference type="SMART" id="SM01043">
    <property type="entry name" value="BTAD"/>
    <property type="match status" value="1"/>
</dbReference>
<evidence type="ECO:0000256" key="4">
    <source>
        <dbReference type="ARBA" id="ARBA00023163"/>
    </source>
</evidence>
<proteinExistence type="inferred from homology"/>
<dbReference type="EMBL" id="JACHJB010000002">
    <property type="protein sequence ID" value="MBB6347156.1"/>
    <property type="molecule type" value="Genomic_DNA"/>
</dbReference>
<comment type="similarity">
    <text evidence="1">Belongs to the AfsR/DnrI/RedD regulatory family.</text>
</comment>
<dbReference type="SMART" id="SM00862">
    <property type="entry name" value="Trans_reg_C"/>
    <property type="match status" value="1"/>
</dbReference>
<dbReference type="PANTHER" id="PTHR35807">
    <property type="entry name" value="TRANSCRIPTIONAL REGULATOR REDD-RELATED"/>
    <property type="match status" value="1"/>
</dbReference>
<evidence type="ECO:0000256" key="3">
    <source>
        <dbReference type="ARBA" id="ARBA00023125"/>
    </source>
</evidence>
<dbReference type="InterPro" id="IPR005158">
    <property type="entry name" value="BTAD"/>
</dbReference>
<dbReference type="Gene3D" id="1.10.10.10">
    <property type="entry name" value="Winged helix-like DNA-binding domain superfamily/Winged helix DNA-binding domain"/>
    <property type="match status" value="1"/>
</dbReference>
<dbReference type="SUPFAM" id="SSF46894">
    <property type="entry name" value="C-terminal effector domain of the bipartite response regulators"/>
    <property type="match status" value="1"/>
</dbReference>
<dbReference type="GO" id="GO:0003677">
    <property type="term" value="F:DNA binding"/>
    <property type="evidence" value="ECO:0007669"/>
    <property type="project" value="UniProtKB-UniRule"/>
</dbReference>
<keyword evidence="2" id="KW-0805">Transcription regulation</keyword>
<reference evidence="7 8" key="1">
    <citation type="submission" date="2020-08" db="EMBL/GenBank/DDBJ databases">
        <title>Sequencing the genomes of 1000 actinobacteria strains.</title>
        <authorList>
            <person name="Klenk H.-P."/>
        </authorList>
    </citation>
    <scope>NUCLEOTIDE SEQUENCE [LARGE SCALE GENOMIC DNA]</scope>
    <source>
        <strain evidence="7 8">DSM 45913</strain>
    </source>
</reference>
<dbReference type="Proteomes" id="UP000583800">
    <property type="component" value="Unassembled WGS sequence"/>
</dbReference>
<evidence type="ECO:0000256" key="2">
    <source>
        <dbReference type="ARBA" id="ARBA00023015"/>
    </source>
</evidence>
<evidence type="ECO:0000259" key="6">
    <source>
        <dbReference type="PROSITE" id="PS51755"/>
    </source>
</evidence>
<comment type="caution">
    <text evidence="7">The sequence shown here is derived from an EMBL/GenBank/DDBJ whole genome shotgun (WGS) entry which is preliminary data.</text>
</comment>
<organism evidence="7 8">
    <name type="scientific">Nonomuraea muscovyensis</name>
    <dbReference type="NCBI Taxonomy" id="1124761"/>
    <lineage>
        <taxon>Bacteria</taxon>
        <taxon>Bacillati</taxon>
        <taxon>Actinomycetota</taxon>
        <taxon>Actinomycetes</taxon>
        <taxon>Streptosporangiales</taxon>
        <taxon>Streptosporangiaceae</taxon>
        <taxon>Nonomuraea</taxon>
    </lineage>
</organism>
<protein>
    <submittedName>
        <fullName evidence="7">DNA-binding SARP family transcriptional activator</fullName>
    </submittedName>
</protein>
<name>A0A7X0C4W3_9ACTN</name>